<organism evidence="1">
    <name type="scientific">marine sediment metagenome</name>
    <dbReference type="NCBI Taxonomy" id="412755"/>
    <lineage>
        <taxon>unclassified sequences</taxon>
        <taxon>metagenomes</taxon>
        <taxon>ecological metagenomes</taxon>
    </lineage>
</organism>
<dbReference type="AlphaFoldDB" id="A0A0F9RMF0"/>
<evidence type="ECO:0000313" key="1">
    <source>
        <dbReference type="EMBL" id="KKN55909.1"/>
    </source>
</evidence>
<proteinExistence type="predicted"/>
<reference evidence="1" key="1">
    <citation type="journal article" date="2015" name="Nature">
        <title>Complex archaea that bridge the gap between prokaryotes and eukaryotes.</title>
        <authorList>
            <person name="Spang A."/>
            <person name="Saw J.H."/>
            <person name="Jorgensen S.L."/>
            <person name="Zaremba-Niedzwiedzka K."/>
            <person name="Martijn J."/>
            <person name="Lind A.E."/>
            <person name="van Eijk R."/>
            <person name="Schleper C."/>
            <person name="Guy L."/>
            <person name="Ettema T.J."/>
        </authorList>
    </citation>
    <scope>NUCLEOTIDE SEQUENCE</scope>
</reference>
<name>A0A0F9RMF0_9ZZZZ</name>
<protein>
    <submittedName>
        <fullName evidence="1">Uncharacterized protein</fullName>
    </submittedName>
</protein>
<comment type="caution">
    <text evidence="1">The sequence shown here is derived from an EMBL/GenBank/DDBJ whole genome shotgun (WGS) entry which is preliminary data.</text>
</comment>
<accession>A0A0F9RMF0</accession>
<gene>
    <name evidence="1" type="ORF">LCGC14_0577520</name>
</gene>
<dbReference type="EMBL" id="LAZR01000866">
    <property type="protein sequence ID" value="KKN55909.1"/>
    <property type="molecule type" value="Genomic_DNA"/>
</dbReference>
<sequence length="146" mass="15272">MQVHDLSEHVLLNQDIAPLSVSAAGTANGDALDMSDYDGCLFLMSVGAIAATGTIIAKITSDALAAFGSPTDVPGATLVLIDDTGDNRIYAIDVHGNMPEEFIRIEVTDAVAVARVRGVVSIRYRGRHAPVVQVAAEVAQMVKVAL</sequence>